<dbReference type="PANTHER" id="PTHR11777">
    <property type="entry name" value="ALANYL-TRNA SYNTHETASE"/>
    <property type="match status" value="1"/>
</dbReference>
<accession>A0A074ZW29</accession>
<dbReference type="GO" id="GO:0004813">
    <property type="term" value="F:alanine-tRNA ligase activity"/>
    <property type="evidence" value="ECO:0007669"/>
    <property type="project" value="UniProtKB-EC"/>
</dbReference>
<keyword evidence="5" id="KW-0479">Metal-binding</keyword>
<dbReference type="KEGG" id="ovi:T265_03456"/>
<feature type="compositionally biased region" description="Polar residues" evidence="13">
    <location>
        <begin position="658"/>
        <end position="675"/>
    </location>
</feature>
<evidence type="ECO:0000256" key="3">
    <source>
        <dbReference type="ARBA" id="ARBA00022555"/>
    </source>
</evidence>
<dbReference type="InterPro" id="IPR045864">
    <property type="entry name" value="aa-tRNA-synth_II/BPL/LPL"/>
</dbReference>
<dbReference type="InterPro" id="IPR018162">
    <property type="entry name" value="Ala-tRNA-ligase_IIc_anticod-bd"/>
</dbReference>
<dbReference type="PANTHER" id="PTHR11777:SF9">
    <property type="entry name" value="ALANINE--TRNA LIGASE, CYTOPLASMIC"/>
    <property type="match status" value="1"/>
</dbReference>
<dbReference type="GO" id="GO:0006419">
    <property type="term" value="P:alanyl-tRNA aminoacylation"/>
    <property type="evidence" value="ECO:0007669"/>
    <property type="project" value="InterPro"/>
</dbReference>
<proteinExistence type="inferred from homology"/>
<dbReference type="RefSeq" id="XP_009166204.1">
    <property type="nucleotide sequence ID" value="XM_009167940.1"/>
</dbReference>
<gene>
    <name evidence="15" type="ORF">T265_03456</name>
</gene>
<evidence type="ECO:0000313" key="16">
    <source>
        <dbReference type="Proteomes" id="UP000054324"/>
    </source>
</evidence>
<evidence type="ECO:0000256" key="6">
    <source>
        <dbReference type="ARBA" id="ARBA00022741"/>
    </source>
</evidence>
<dbReference type="PRINTS" id="PR00980">
    <property type="entry name" value="TRNASYNTHALA"/>
</dbReference>
<dbReference type="SUPFAM" id="SSF101353">
    <property type="entry name" value="Putative anticodon-binding domain of alanyl-tRNA synthetase (AlaRS)"/>
    <property type="match status" value="1"/>
</dbReference>
<keyword evidence="9" id="KW-0694">RNA-binding</keyword>
<keyword evidence="16" id="KW-1185">Reference proteome</keyword>
<dbReference type="SUPFAM" id="SSF55681">
    <property type="entry name" value="Class II aaRS and biotin synthetases"/>
    <property type="match status" value="1"/>
</dbReference>
<evidence type="ECO:0000313" key="15">
    <source>
        <dbReference type="EMBL" id="KER30092.1"/>
    </source>
</evidence>
<organism evidence="15 16">
    <name type="scientific">Opisthorchis viverrini</name>
    <name type="common">Southeast Asian liver fluke</name>
    <dbReference type="NCBI Taxonomy" id="6198"/>
    <lineage>
        <taxon>Eukaryota</taxon>
        <taxon>Metazoa</taxon>
        <taxon>Spiralia</taxon>
        <taxon>Lophotrochozoa</taxon>
        <taxon>Platyhelminthes</taxon>
        <taxon>Trematoda</taxon>
        <taxon>Digenea</taxon>
        <taxon>Opisthorchiida</taxon>
        <taxon>Opisthorchiata</taxon>
        <taxon>Opisthorchiidae</taxon>
        <taxon>Opisthorchis</taxon>
    </lineage>
</organism>
<dbReference type="OrthoDB" id="2423964at2759"/>
<evidence type="ECO:0000256" key="1">
    <source>
        <dbReference type="ARBA" id="ARBA00008226"/>
    </source>
</evidence>
<evidence type="ECO:0000256" key="4">
    <source>
        <dbReference type="ARBA" id="ARBA00022598"/>
    </source>
</evidence>
<evidence type="ECO:0000256" key="7">
    <source>
        <dbReference type="ARBA" id="ARBA00022833"/>
    </source>
</evidence>
<keyword evidence="7" id="KW-0862">Zinc</keyword>
<dbReference type="InterPro" id="IPR018164">
    <property type="entry name" value="Ala-tRNA-synth_IIc_N"/>
</dbReference>
<evidence type="ECO:0000256" key="10">
    <source>
        <dbReference type="ARBA" id="ARBA00022917"/>
    </source>
</evidence>
<evidence type="ECO:0000256" key="12">
    <source>
        <dbReference type="ARBA" id="ARBA00048300"/>
    </source>
</evidence>
<keyword evidence="3" id="KW-0820">tRNA-binding</keyword>
<dbReference type="GO" id="GO:0002161">
    <property type="term" value="F:aminoacyl-tRNA deacylase activity"/>
    <property type="evidence" value="ECO:0007669"/>
    <property type="project" value="TreeGrafter"/>
</dbReference>
<dbReference type="GO" id="GO:0046872">
    <property type="term" value="F:metal ion binding"/>
    <property type="evidence" value="ECO:0007669"/>
    <property type="project" value="UniProtKB-KW"/>
</dbReference>
<feature type="region of interest" description="Disordered" evidence="13">
    <location>
        <begin position="549"/>
        <end position="570"/>
    </location>
</feature>
<comment type="catalytic activity">
    <reaction evidence="12">
        <text>tRNA(Ala) + L-alanine + ATP = L-alanyl-tRNA(Ala) + AMP + diphosphate</text>
        <dbReference type="Rhea" id="RHEA:12540"/>
        <dbReference type="Rhea" id="RHEA-COMP:9657"/>
        <dbReference type="Rhea" id="RHEA-COMP:9923"/>
        <dbReference type="ChEBI" id="CHEBI:30616"/>
        <dbReference type="ChEBI" id="CHEBI:33019"/>
        <dbReference type="ChEBI" id="CHEBI:57972"/>
        <dbReference type="ChEBI" id="CHEBI:78442"/>
        <dbReference type="ChEBI" id="CHEBI:78497"/>
        <dbReference type="ChEBI" id="CHEBI:456215"/>
        <dbReference type="EC" id="6.1.1.7"/>
    </reaction>
</comment>
<feature type="compositionally biased region" description="Polar residues" evidence="13">
    <location>
        <begin position="754"/>
        <end position="781"/>
    </location>
</feature>
<dbReference type="Gene3D" id="2.40.30.130">
    <property type="match status" value="1"/>
</dbReference>
<evidence type="ECO:0000256" key="9">
    <source>
        <dbReference type="ARBA" id="ARBA00022884"/>
    </source>
</evidence>
<reference evidence="15 16" key="1">
    <citation type="submission" date="2013-11" db="EMBL/GenBank/DDBJ databases">
        <title>Opisthorchis viverrini - life in the bile duct.</title>
        <authorList>
            <person name="Young N.D."/>
            <person name="Nagarajan N."/>
            <person name="Lin S.J."/>
            <person name="Korhonen P.K."/>
            <person name="Jex A.R."/>
            <person name="Hall R.S."/>
            <person name="Safavi-Hemami H."/>
            <person name="Kaewkong W."/>
            <person name="Bertrand D."/>
            <person name="Gao S."/>
            <person name="Seet Q."/>
            <person name="Wongkham S."/>
            <person name="Teh B.T."/>
            <person name="Wongkham C."/>
            <person name="Intapan P.M."/>
            <person name="Maleewong W."/>
            <person name="Yang X."/>
            <person name="Hu M."/>
            <person name="Wang Z."/>
            <person name="Hofmann A."/>
            <person name="Sternberg P.W."/>
            <person name="Tan P."/>
            <person name="Wang J."/>
            <person name="Gasser R.B."/>
        </authorList>
    </citation>
    <scope>NUCLEOTIDE SEQUENCE [LARGE SCALE GENOMIC DNA]</scope>
</reference>
<evidence type="ECO:0000256" key="2">
    <source>
        <dbReference type="ARBA" id="ARBA00013168"/>
    </source>
</evidence>
<dbReference type="GO" id="GO:0005739">
    <property type="term" value="C:mitochondrion"/>
    <property type="evidence" value="ECO:0007669"/>
    <property type="project" value="TreeGrafter"/>
</dbReference>
<dbReference type="EC" id="6.1.1.7" evidence="2"/>
<dbReference type="Gene3D" id="3.30.980.10">
    <property type="entry name" value="Threonyl-trna Synthetase, Chain A, domain 2"/>
    <property type="match status" value="1"/>
</dbReference>
<evidence type="ECO:0000256" key="13">
    <source>
        <dbReference type="SAM" id="MobiDB-lite"/>
    </source>
</evidence>
<dbReference type="Proteomes" id="UP000054324">
    <property type="component" value="Unassembled WGS sequence"/>
</dbReference>
<feature type="compositionally biased region" description="Basic and acidic residues" evidence="13">
    <location>
        <begin position="553"/>
        <end position="570"/>
    </location>
</feature>
<evidence type="ECO:0000259" key="14">
    <source>
        <dbReference type="PROSITE" id="PS50860"/>
    </source>
</evidence>
<keyword evidence="8" id="KW-0067">ATP-binding</keyword>
<dbReference type="CDD" id="cd00673">
    <property type="entry name" value="AlaRS_core"/>
    <property type="match status" value="1"/>
</dbReference>
<keyword evidence="11" id="KW-0030">Aminoacyl-tRNA synthetase</keyword>
<comment type="similarity">
    <text evidence="1">Belongs to the class-II aminoacyl-tRNA synthetase family.</text>
</comment>
<dbReference type="PROSITE" id="PS50860">
    <property type="entry name" value="AA_TRNA_LIGASE_II_ALA"/>
    <property type="match status" value="1"/>
</dbReference>
<evidence type="ECO:0000256" key="11">
    <source>
        <dbReference type="ARBA" id="ARBA00023146"/>
    </source>
</evidence>
<dbReference type="EMBL" id="KL596667">
    <property type="protein sequence ID" value="KER30092.1"/>
    <property type="molecule type" value="Genomic_DNA"/>
</dbReference>
<dbReference type="GO" id="GO:0000049">
    <property type="term" value="F:tRNA binding"/>
    <property type="evidence" value="ECO:0007669"/>
    <property type="project" value="UniProtKB-KW"/>
</dbReference>
<dbReference type="InterPro" id="IPR018163">
    <property type="entry name" value="Thr/Ala-tRNA-synth_IIc_edit"/>
</dbReference>
<dbReference type="GO" id="GO:0005524">
    <property type="term" value="F:ATP binding"/>
    <property type="evidence" value="ECO:0007669"/>
    <property type="project" value="UniProtKB-KW"/>
</dbReference>
<keyword evidence="10" id="KW-0648">Protein biosynthesis</keyword>
<dbReference type="SUPFAM" id="SSF55186">
    <property type="entry name" value="ThrRS/AlaRS common domain"/>
    <property type="match status" value="1"/>
</dbReference>
<dbReference type="FunFam" id="3.30.980.10:FF:000004">
    <property type="entry name" value="Alanine--tRNA ligase, cytoplasmic"/>
    <property type="match status" value="1"/>
</dbReference>
<keyword evidence="6" id="KW-0547">Nucleotide-binding</keyword>
<evidence type="ECO:0000256" key="8">
    <source>
        <dbReference type="ARBA" id="ARBA00022840"/>
    </source>
</evidence>
<keyword evidence="4" id="KW-0436">Ligase</keyword>
<dbReference type="GeneID" id="20317643"/>
<protein>
    <recommendedName>
        <fullName evidence="2">alanine--tRNA ligase</fullName>
        <ecNumber evidence="2">6.1.1.7</ecNumber>
    </recommendedName>
</protein>
<dbReference type="Pfam" id="PF01411">
    <property type="entry name" value="tRNA-synt_2c"/>
    <property type="match status" value="2"/>
</dbReference>
<dbReference type="STRING" id="6198.A0A074ZW29"/>
<feature type="domain" description="Alanyl-transfer RNA synthetases family profile" evidence="14">
    <location>
        <begin position="201"/>
        <end position="1117"/>
    </location>
</feature>
<dbReference type="Gene3D" id="3.30.930.10">
    <property type="entry name" value="Bira Bifunctional Protein, Domain 2"/>
    <property type="match status" value="1"/>
</dbReference>
<feature type="region of interest" description="Disordered" evidence="13">
    <location>
        <begin position="753"/>
        <end position="781"/>
    </location>
</feature>
<dbReference type="CTD" id="20317643"/>
<feature type="region of interest" description="Disordered" evidence="13">
    <location>
        <begin position="658"/>
        <end position="677"/>
    </location>
</feature>
<dbReference type="FunFam" id="3.30.930.10:FF:000011">
    <property type="entry name" value="Alanine--tRNA ligase, cytoplasmic"/>
    <property type="match status" value="1"/>
</dbReference>
<evidence type="ECO:0000256" key="5">
    <source>
        <dbReference type="ARBA" id="ARBA00022723"/>
    </source>
</evidence>
<name>A0A074ZW29_OPIVI</name>
<sequence length="1344" mass="148676">MPPEGSTRAGILPDCPSLDSGSRVAEVGFEPRTFRSVNSRSNHLGRLAPCIRDTLYLIYIPLRGGNEQELLTGCSCIAGLWMRPGRTSEPLLQNPSVVAPFRCLAAMPPEGSSRTGILSGCLSLDRRSLESFPHSYCSSFDLSTLCLAHAGCLGWRSVRPLATVPSSGPDLQLVGQCSAEMDEDNVPARFPLASTIRLANASVDELRQEFLHFFHSNRHTIVAPATVFPKLDEGSYFVNAGMNQFKPLFLGQTDSSTSMQFSRLRRATNCQPCIRVGGRHDDLNDVGYDRQHHTMFEMLGSWSFGDYYKAEACRYMWTFVTKVLGLPPNALYVTYFGGCPRLGLPPDDETRDIWLNLGVLDQKLLPFGMEHNFWRAGQSSGAGLCGPATELHVDFNALSDQDGLRCARCLINSSSPQVVELWNTVFITHRLRVTDGDTIGPDSFEPLSKQFVDTGMGLERLACVMQGVTSTYDSDVFAPLMAFIQSKASTSSWTAPSYTGEFLPFCRQPIRDPVKTESTSSQSTTMQNLSKLLREVFIRKRAWRPACPTKQCMDSHPDRATHPTASESKDKQHIELLERWHRDTAYRLLADHSRALAHSLCDGLLPGRQGLALKLRHLIHRATRAAILTGLDHEDAPVALLASLVAEVARRNGLASMSNIPTLQGPSARQPSSLSPEAMESVINQEVRSFLPRLHDTETSFQRCLAEHPETTRLSVDQVRDLLLGKYGLPVSWDMICAQSHWAGLCVPNPVPMNPTSTEGQHTSRTQPKTISRQLHNASIPTTDDSAKYKYLRSSDSPCSSPSYVIPVCRTRVVGLLLPTQNSHEGHILITPEGQSINSNLQPGQYSHSSPFGVICECTNFFAPDGGQDCDTGTLHIGNHKFSVESVERITTSNENGFDWIVHWCRPVDTAEVAPDSLLATQEAELFVDQKRRTQLMCNHTGQHLFVWALDTYTRRLFGAQQAAGIQLHGGSVHADRFTVNAAILAPLQVQDDLMKLVHEVETLCQSVINQDLPVSAVKLHWNKVDKNPRVRRFPWVDYPSEVIAVCVGDTRVLDNSDHGSGDVSAQGLTAELCCGTHLHQTGDIFDLVVTSVRARKQAVKEFTAIVGAAARKARLLGESLVTEALDRESSLDVINMNERIDWLTTILSQTNPNNPNARLLPLVARERLQACLHRMRKARVLPPIGTNQNLDTVVSVIHRLIADSQNAVILAPVEFDKVDVVVQALLSVEPAKPVIIYCGNLAVYYCPHASSHSEGAALNNAHIIARELTHQQPHSKWKIKARPLRSNALNESNRFKFALWQITPTSPQDSDSIQQFWNHCGFETIVTTLTSNPADRRNITTGV</sequence>
<dbReference type="InterPro" id="IPR050058">
    <property type="entry name" value="Ala-tRNA_ligase"/>
</dbReference>
<dbReference type="InterPro" id="IPR002318">
    <property type="entry name" value="Ala-tRNA-lgiase_IIc"/>
</dbReference>
<dbReference type="InterPro" id="IPR018165">
    <property type="entry name" value="Ala-tRNA-synth_IIc_core"/>
</dbReference>